<name>A0A8J2JJH6_9HEXA</name>
<evidence type="ECO:0008006" key="4">
    <source>
        <dbReference type="Google" id="ProtNLM"/>
    </source>
</evidence>
<proteinExistence type="predicted"/>
<comment type="caution">
    <text evidence="2">The sequence shown here is derived from an EMBL/GenBank/DDBJ whole genome shotgun (WGS) entry which is preliminary data.</text>
</comment>
<feature type="signal peptide" evidence="1">
    <location>
        <begin position="1"/>
        <end position="20"/>
    </location>
</feature>
<dbReference type="OrthoDB" id="538816at2759"/>
<gene>
    <name evidence="2" type="ORF">AFUS01_LOCUS10661</name>
</gene>
<dbReference type="Proteomes" id="UP000708208">
    <property type="component" value="Unassembled WGS sequence"/>
</dbReference>
<sequence>MQFQTRIFFGLCACVAFVQCQQQVTVGKVGGKTFILLEGSKNVDWDTSESMCKAKGLQFAALENSRENGNFSFKPSMSVLEALTRNPRAIGIGLLPINLLRTPIGLTANPKITPTTIA</sequence>
<keyword evidence="1" id="KW-0732">Signal</keyword>
<accession>A0A8J2JJH6</accession>
<protein>
    <recommendedName>
        <fullName evidence="4">C-type lectin domain-containing protein</fullName>
    </recommendedName>
</protein>
<evidence type="ECO:0000256" key="1">
    <source>
        <dbReference type="SAM" id="SignalP"/>
    </source>
</evidence>
<evidence type="ECO:0000313" key="3">
    <source>
        <dbReference type="Proteomes" id="UP000708208"/>
    </source>
</evidence>
<reference evidence="2" key="1">
    <citation type="submission" date="2021-06" db="EMBL/GenBank/DDBJ databases">
        <authorList>
            <person name="Hodson N. C."/>
            <person name="Mongue J. A."/>
            <person name="Jaron S. K."/>
        </authorList>
    </citation>
    <scope>NUCLEOTIDE SEQUENCE</scope>
</reference>
<dbReference type="AlphaFoldDB" id="A0A8J2JJH6"/>
<evidence type="ECO:0000313" key="2">
    <source>
        <dbReference type="EMBL" id="CAG7721446.1"/>
    </source>
</evidence>
<dbReference type="EMBL" id="CAJVCH010079531">
    <property type="protein sequence ID" value="CAG7721446.1"/>
    <property type="molecule type" value="Genomic_DNA"/>
</dbReference>
<feature type="chain" id="PRO_5035272240" description="C-type lectin domain-containing protein" evidence="1">
    <location>
        <begin position="21"/>
        <end position="118"/>
    </location>
</feature>
<keyword evidence="3" id="KW-1185">Reference proteome</keyword>
<organism evidence="2 3">
    <name type="scientific">Allacma fusca</name>
    <dbReference type="NCBI Taxonomy" id="39272"/>
    <lineage>
        <taxon>Eukaryota</taxon>
        <taxon>Metazoa</taxon>
        <taxon>Ecdysozoa</taxon>
        <taxon>Arthropoda</taxon>
        <taxon>Hexapoda</taxon>
        <taxon>Collembola</taxon>
        <taxon>Symphypleona</taxon>
        <taxon>Sminthuridae</taxon>
        <taxon>Allacma</taxon>
    </lineage>
</organism>